<organism evidence="1 2">
    <name type="scientific">Orientia chuto str. Dubai</name>
    <dbReference type="NCBI Taxonomy" id="1359168"/>
    <lineage>
        <taxon>Bacteria</taxon>
        <taxon>Pseudomonadati</taxon>
        <taxon>Pseudomonadota</taxon>
        <taxon>Alphaproteobacteria</taxon>
        <taxon>Rickettsiales</taxon>
        <taxon>Rickettsiaceae</taxon>
        <taxon>Rickettsieae</taxon>
        <taxon>Orientia</taxon>
    </lineage>
</organism>
<reference evidence="1 2" key="1">
    <citation type="submission" date="2015-02" db="EMBL/GenBank/DDBJ databases">
        <title>Genome Sequencing of Rickettsiales.</title>
        <authorList>
            <person name="Daugherty S.C."/>
            <person name="Su Q."/>
            <person name="Abolude K."/>
            <person name="Beier-Sexton M."/>
            <person name="Carlyon J.A."/>
            <person name="Carter R."/>
            <person name="Day N.P."/>
            <person name="Dumler S.J."/>
            <person name="Dyachenko V."/>
            <person name="Godinez A."/>
            <person name="Kurtti T.J."/>
            <person name="Lichay M."/>
            <person name="Mullins K.E."/>
            <person name="Ott S."/>
            <person name="Pappas-Brown V."/>
            <person name="Paris D.H."/>
            <person name="Patel P."/>
            <person name="Richards A.L."/>
            <person name="Sadzewicz L."/>
            <person name="Sears K."/>
            <person name="Seidman D."/>
            <person name="Sengamalay N."/>
            <person name="Stenos J."/>
            <person name="Tallon L.J."/>
            <person name="Vincent G."/>
            <person name="Fraser C.M."/>
            <person name="Munderloh U."/>
            <person name="Dunning-Hotopp J.C."/>
        </authorList>
    </citation>
    <scope>NUCLEOTIDE SEQUENCE [LARGE SCALE GENOMIC DNA]</scope>
    <source>
        <strain evidence="1 2">Fuller</strain>
    </source>
</reference>
<comment type="caution">
    <text evidence="1">The sequence shown here is derived from an EMBL/GenBank/DDBJ whole genome shotgun (WGS) entry which is preliminary data.</text>
</comment>
<evidence type="ECO:0000313" key="2">
    <source>
        <dbReference type="Proteomes" id="UP000033616"/>
    </source>
</evidence>
<keyword evidence="2" id="KW-1185">Reference proteome</keyword>
<dbReference type="Proteomes" id="UP000033616">
    <property type="component" value="Unassembled WGS sequence"/>
</dbReference>
<name>A0A0F3MH61_9RICK</name>
<evidence type="ECO:0000313" key="1">
    <source>
        <dbReference type="EMBL" id="KJV55011.1"/>
    </source>
</evidence>
<dbReference type="AlphaFoldDB" id="A0A0F3MH61"/>
<sequence length="64" mass="6977">MCNKIQEKIVGKINGSFATIQNLDDSPVTIITKDIENALSLKQSKIEGKCAIDEVIFKTISHSG</sequence>
<proteinExistence type="predicted"/>
<gene>
    <name evidence="1" type="ORF">OCHUTO_1012</name>
</gene>
<dbReference type="RefSeq" id="WP_045797572.1">
    <property type="nucleotide sequence ID" value="NZ_LANP01000030.1"/>
</dbReference>
<accession>A0A0F3MH61</accession>
<dbReference type="EMBL" id="LANP01000030">
    <property type="protein sequence ID" value="KJV55011.1"/>
    <property type="molecule type" value="Genomic_DNA"/>
</dbReference>
<dbReference type="PATRIC" id="fig|1359168.3.peg.803"/>
<protein>
    <submittedName>
        <fullName evidence="1">Putative conjugative transfer TraI domain protein</fullName>
    </submittedName>
</protein>